<proteinExistence type="predicted"/>
<gene>
    <name evidence="2" type="ORF">IPP15_13080</name>
</gene>
<dbReference type="InterPro" id="IPR025665">
    <property type="entry name" value="Beta-barrel_OMP_2"/>
</dbReference>
<comment type="caution">
    <text evidence="2">The sequence shown here is derived from an EMBL/GenBank/DDBJ whole genome shotgun (WGS) entry which is preliminary data.</text>
</comment>
<protein>
    <submittedName>
        <fullName evidence="2">PorT family protein</fullName>
    </submittedName>
</protein>
<organism evidence="2 3">
    <name type="scientific">Candidatus Opimibacter skivensis</name>
    <dbReference type="NCBI Taxonomy" id="2982028"/>
    <lineage>
        <taxon>Bacteria</taxon>
        <taxon>Pseudomonadati</taxon>
        <taxon>Bacteroidota</taxon>
        <taxon>Saprospiria</taxon>
        <taxon>Saprospirales</taxon>
        <taxon>Saprospiraceae</taxon>
        <taxon>Candidatus Opimibacter</taxon>
    </lineage>
</organism>
<dbReference type="Pfam" id="PF13568">
    <property type="entry name" value="OMP_b-brl_2"/>
    <property type="match status" value="1"/>
</dbReference>
<dbReference type="EMBL" id="JADKGY010000016">
    <property type="protein sequence ID" value="MBK9983308.1"/>
    <property type="molecule type" value="Genomic_DNA"/>
</dbReference>
<evidence type="ECO:0000313" key="2">
    <source>
        <dbReference type="EMBL" id="MBK9983308.1"/>
    </source>
</evidence>
<sequence length="250" mass="28156">MKFLFTLIAIFNFLPLFSQQDQLPPTLLKPKRFELGIVIAPGITYRTLINHDTSSAGPAIIGVRNDIEKPKVSYKTGISLRYAFSEKAGLTTGIYYAHRGFRQKSRNAFWPSRDTTGIFDPTSSSTVKSSYNFSSIEIPFLLDYTFHKAKFSYSVGIGGSCNYLLRATFSYKITEDNGQIQQATSTDNGPYHYINVSMLLKAGVSYSLNEKSSIHVDPTFQYDMTPWLDSVLVKEHLLNFGLHIGYLRAL</sequence>
<accession>A0A9D7XT64</accession>
<evidence type="ECO:0000313" key="3">
    <source>
        <dbReference type="Proteomes" id="UP000808337"/>
    </source>
</evidence>
<name>A0A9D7XT64_9BACT</name>
<evidence type="ECO:0000259" key="1">
    <source>
        <dbReference type="Pfam" id="PF13568"/>
    </source>
</evidence>
<feature type="domain" description="Outer membrane protein beta-barrel" evidence="1">
    <location>
        <begin position="40"/>
        <end position="217"/>
    </location>
</feature>
<dbReference type="Proteomes" id="UP000808337">
    <property type="component" value="Unassembled WGS sequence"/>
</dbReference>
<reference evidence="2 3" key="1">
    <citation type="submission" date="2020-10" db="EMBL/GenBank/DDBJ databases">
        <title>Connecting structure to function with the recovery of over 1000 high-quality activated sludge metagenome-assembled genomes encoding full-length rRNA genes using long-read sequencing.</title>
        <authorList>
            <person name="Singleton C.M."/>
            <person name="Petriglieri F."/>
            <person name="Kristensen J.M."/>
            <person name="Kirkegaard R.H."/>
            <person name="Michaelsen T.Y."/>
            <person name="Andersen M.H."/>
            <person name="Karst S.M."/>
            <person name="Dueholm M.S."/>
            <person name="Nielsen P.H."/>
            <person name="Albertsen M."/>
        </authorList>
    </citation>
    <scope>NUCLEOTIDE SEQUENCE [LARGE SCALE GENOMIC DNA]</scope>
    <source>
        <strain evidence="2">Ribe_18-Q3-R11-54_MAXAC.273</strain>
    </source>
</reference>
<dbReference type="AlphaFoldDB" id="A0A9D7XT64"/>